<proteinExistence type="predicted"/>
<organism evidence="1">
    <name type="scientific">Leviviridae sp</name>
    <dbReference type="NCBI Taxonomy" id="2027243"/>
    <lineage>
        <taxon>Viruses</taxon>
        <taxon>Riboviria</taxon>
        <taxon>Orthornavirae</taxon>
        <taxon>Lenarviricota</taxon>
        <taxon>Leviviricetes</taxon>
        <taxon>Norzivirales</taxon>
        <taxon>Fiersviridae</taxon>
    </lineage>
</organism>
<dbReference type="EMBL" id="MN034010">
    <property type="protein sequence ID" value="QDH88323.1"/>
    <property type="molecule type" value="Genomic_RNA"/>
</dbReference>
<evidence type="ECO:0000313" key="1">
    <source>
        <dbReference type="EMBL" id="QDH88323.1"/>
    </source>
</evidence>
<accession>A0A514D3X8</accession>
<sequence length="130" mass="13547">MFTEPLSMTPGAGFHAGAVSVPRVSQQGSVSIYQAGPLSVNPGSLLKITASHQYGRRTRRVLRADYADNAGSTLITGTTAPRSLSAYVVLDIPSAGQFTVSDQAAFFNGLKGLWSATSDAVLMKLLGGES</sequence>
<reference evidence="1" key="1">
    <citation type="submission" date="2019-05" db="EMBL/GenBank/DDBJ databases">
        <title>Metatranscriptomic reconstruction reveals RNA viruses with the potential to shape carbon cycling in soil.</title>
        <authorList>
            <person name="Starr E.P."/>
            <person name="Nuccio E."/>
            <person name="Pett-Ridge J."/>
            <person name="Banfield J.F."/>
            <person name="Firestone M.K."/>
        </authorList>
    </citation>
    <scope>NUCLEOTIDE SEQUENCE</scope>
    <source>
        <strain evidence="1">H4_Bulk_46_scaffold_526</strain>
    </source>
</reference>
<gene>
    <name evidence="1" type="ORF">H4Bulk46526_000002</name>
</gene>
<protein>
    <submittedName>
        <fullName evidence="1">Uncharacterized protein</fullName>
    </submittedName>
</protein>
<name>A0A514D3X8_9VIRU</name>